<accession>A0A8S1GNU4</accession>
<protein>
    <recommendedName>
        <fullName evidence="1">Metallo-beta-lactamase domain-containing protein</fullName>
    </recommendedName>
</protein>
<feature type="domain" description="Metallo-beta-lactamase" evidence="1">
    <location>
        <begin position="3"/>
        <end position="56"/>
    </location>
</feature>
<dbReference type="SUPFAM" id="SSF56281">
    <property type="entry name" value="Metallo-hydrolase/oxidoreductase"/>
    <property type="match status" value="1"/>
</dbReference>
<comment type="caution">
    <text evidence="2">The sequence shown here is derived from an EMBL/GenBank/DDBJ whole genome shotgun (WGS) entry which is preliminary data.</text>
</comment>
<proteinExistence type="predicted"/>
<dbReference type="InterPro" id="IPR001279">
    <property type="entry name" value="Metallo-B-lactamas"/>
</dbReference>
<gene>
    <name evidence="2" type="ORF">CAUJ_LOCUS1216</name>
</gene>
<dbReference type="PANTHER" id="PTHR42951:SF4">
    <property type="entry name" value="ACYL-COENZYME A THIOESTERASE MBLAC2"/>
    <property type="match status" value="1"/>
</dbReference>
<dbReference type="Pfam" id="PF00753">
    <property type="entry name" value="Lactamase_B"/>
    <property type="match status" value="1"/>
</dbReference>
<dbReference type="AlphaFoldDB" id="A0A8S1GNU4"/>
<name>A0A8S1GNU4_9PELO</name>
<dbReference type="Proteomes" id="UP000835052">
    <property type="component" value="Unassembled WGS sequence"/>
</dbReference>
<evidence type="ECO:0000259" key="1">
    <source>
        <dbReference type="Pfam" id="PF00753"/>
    </source>
</evidence>
<sequence>MVQVFWTPGHTPDSIVLWYPYANRLFVGDLFYQFQDIMLNYECTDIKEYEKSVRRILQFVNEHEAPIRYSSAKSEKDNQCLPIFKQYHRFLLAVIAGTHVGNDLRRKDVFICCERSNFLQQNHGEFNSGEPNQQFTKHDAAIYSR</sequence>
<dbReference type="Gene3D" id="3.60.15.10">
    <property type="entry name" value="Ribonuclease Z/Hydroxyacylglutathione hydrolase-like"/>
    <property type="match status" value="1"/>
</dbReference>
<dbReference type="InterPro" id="IPR050855">
    <property type="entry name" value="NDM-1-like"/>
</dbReference>
<evidence type="ECO:0000313" key="3">
    <source>
        <dbReference type="Proteomes" id="UP000835052"/>
    </source>
</evidence>
<evidence type="ECO:0000313" key="2">
    <source>
        <dbReference type="EMBL" id="CAD6185297.1"/>
    </source>
</evidence>
<reference evidence="2" key="1">
    <citation type="submission" date="2020-10" db="EMBL/GenBank/DDBJ databases">
        <authorList>
            <person name="Kikuchi T."/>
        </authorList>
    </citation>
    <scope>NUCLEOTIDE SEQUENCE</scope>
    <source>
        <strain evidence="2">NKZ352</strain>
    </source>
</reference>
<dbReference type="OrthoDB" id="17458at2759"/>
<dbReference type="PANTHER" id="PTHR42951">
    <property type="entry name" value="METALLO-BETA-LACTAMASE DOMAIN-CONTAINING"/>
    <property type="match status" value="1"/>
</dbReference>
<keyword evidence="3" id="KW-1185">Reference proteome</keyword>
<dbReference type="InterPro" id="IPR036866">
    <property type="entry name" value="RibonucZ/Hydroxyglut_hydro"/>
</dbReference>
<dbReference type="EMBL" id="CAJGYM010000002">
    <property type="protein sequence ID" value="CAD6185297.1"/>
    <property type="molecule type" value="Genomic_DNA"/>
</dbReference>
<organism evidence="2 3">
    <name type="scientific">Caenorhabditis auriculariae</name>
    <dbReference type="NCBI Taxonomy" id="2777116"/>
    <lineage>
        <taxon>Eukaryota</taxon>
        <taxon>Metazoa</taxon>
        <taxon>Ecdysozoa</taxon>
        <taxon>Nematoda</taxon>
        <taxon>Chromadorea</taxon>
        <taxon>Rhabditida</taxon>
        <taxon>Rhabditina</taxon>
        <taxon>Rhabditomorpha</taxon>
        <taxon>Rhabditoidea</taxon>
        <taxon>Rhabditidae</taxon>
        <taxon>Peloderinae</taxon>
        <taxon>Caenorhabditis</taxon>
    </lineage>
</organism>